<reference evidence="4 5" key="1">
    <citation type="submission" date="2019-11" db="EMBL/GenBank/DDBJ databases">
        <title>Characterisation of Fundicoccus ignavus gen. nov. sp. nov., a novel genus of the family Aerococcaceae from bulk tank milk.</title>
        <authorList>
            <person name="Siebert A."/>
            <person name="Huptas C."/>
            <person name="Wenning M."/>
            <person name="Scherer S."/>
            <person name="Doll E.V."/>
        </authorList>
    </citation>
    <scope>NUCLEOTIDE SEQUENCE [LARGE SCALE GENOMIC DNA]</scope>
    <source>
        <strain evidence="4 5">DSM 109652</strain>
    </source>
</reference>
<keyword evidence="2" id="KW-1133">Transmembrane helix</keyword>
<organism evidence="4 5">
    <name type="scientific">Fundicoccus ignavus</name>
    <dbReference type="NCBI Taxonomy" id="2664442"/>
    <lineage>
        <taxon>Bacteria</taxon>
        <taxon>Bacillati</taxon>
        <taxon>Bacillota</taxon>
        <taxon>Bacilli</taxon>
        <taxon>Lactobacillales</taxon>
        <taxon>Aerococcaceae</taxon>
        <taxon>Fundicoccus</taxon>
    </lineage>
</organism>
<sequence>MKTKISFTLKQKIEKSVTTFLVALLLLNSSSNLIFAQEEMESISSTETEVLVSEPPTEATTFLESTEPDINVEDSFEPVEIITESETTQLSSESLIEDTTESTTETTTVQLQTKDFSSYLSSIKSEQNNQVVSSVQDASQVKLTFDFYMVDAQEDIQRTQYEYQLPKGLLIESTFQGQVVANNNVIGQFKVSTNGIVSIEFLKEASQQRGNFSLVAKVSNDASGQIEKVQFGQLLTLNIELPKDIQEEESNTTTQAETSEIAEFENIATSTKDELTIEENSTIPQLDQEIILEDDLQDLSAYASDFETQSSLIGTQEDSSMIMQSDRMSIESDPSLLLMSALTTAGATDLTSKITSVVVTVNGQVRTTFNDGEMVNIAINYQLAPGDISVEQPVVQYQLPDSINIVASQAGKVFDGTTEVGTYTITQEGLIKITFNESSIQSGVGRDGSIRFSAQASVEEVGDGGKVQFPGNSQPIVIKAPVVDNTDIRTVKTGTINQSKNRIDYKIEVSSDQGTSDMVKIHDGFSWIHNIETLNYDKPSLEVIKINANGNPTTVNLSQTQLTWTDGQNPSFDLANLPKLNANEKYIVTYSANIKANSTGESFYVSNWAYSSSGSKTSGEGENFTWYKNVTKSGWYDQNTGLVTWNIMINQNRQDISGYNINDLIPGTIVGNVTLTNNSYWSETTIPVSGNTLNYTFPTNLTNEQKTSQYTISYQTKPTAGSTQETNVAKMTSPTGTTIQDDAIVGITKREKSLDKSFQSSSMSGNMMTNNWRTYIVLPEGTLTNIIYEDIIQNGHDASGTDLGPNTHFAYASELETDLKQNLVIQIDNNNQYRYNGAVQTALKNGTATNEVTIKVTYYDANGKVVASTDSTTKVQRYIVEVLPLNGFNLVARDLTISNYRTHTDISSVETNGSITSVNKAKYDGLVKEASTTYTKLPELVKEQRIGTSVSYDSNPTTVDLEESNGVLNYRLRLTTTAVKNGDLVITDTLPEGATLVSGSVIGRFYGNDNWMPTNNNNEFNFVDQQNPTYTLVGNQLTITIKNYRFDASLPTIAILYQLDLKNDPAWKDVQTTEKQYTNTAQWGSSTATHETDVHRTIEKLTKSGQQLDINGNPVQLNADGTLAAGVVPSNQIKYTVEINPQGLNLNAGSDYLTLTDKLSGGDSYHPILDLNTLNLYRYDATQPDHKGVLVSESNYSFKYNAETHQFEMTIPDSKGYILEYVYNIDSNYLNNTAISNNINLMGEWGSASQTTMKVSDSSATSSQRFIKIYKVDEDNYKKTLPGTEFKLEYYDKTINSWKVKTETVIVNSEGNILWNLSGLNKSIDSDVLYRLTETKPLVGYSLPIKPFYFIWVGSHEDQVKSKLDAGVTQAEISETDIKFFGYTGGITYVSNKYTRVSAKKSWEDSNGNPLVNPPSSVKVTLYQQKQQVDGYKVTVISQSSADWLSDANSSKVVGTVYVNNKTNSSLTIGFNNILYTSYTVNGVTKTISPDYSKQPTMTINLSAITGDTTIFINTSNDHISGVEFSGYDRAGTVFVDRVAIESQTLSSSNNWTYNWDGLSAKDNNGNPLYYTVQEEPITGFTTSYVNNSGIQSGTINIINSAIVPPKPVEYTLPSTGGIGTTTLYLIGGMLLVLATVISYYQKIRRKD</sequence>
<gene>
    <name evidence="4" type="ORF">GF867_08990</name>
</gene>
<dbReference type="Gene3D" id="2.60.40.10">
    <property type="entry name" value="Immunoglobulins"/>
    <property type="match status" value="1"/>
</dbReference>
<dbReference type="Pfam" id="PF05738">
    <property type="entry name" value="Cna_B"/>
    <property type="match status" value="1"/>
</dbReference>
<dbReference type="Gene3D" id="2.60.40.1140">
    <property type="entry name" value="Collagen-binding surface protein Cna, B-type domain"/>
    <property type="match status" value="1"/>
</dbReference>
<evidence type="ECO:0000313" key="5">
    <source>
        <dbReference type="Proteomes" id="UP000440066"/>
    </source>
</evidence>
<dbReference type="NCBIfam" id="TIGR01167">
    <property type="entry name" value="LPXTG_anchor"/>
    <property type="match status" value="1"/>
</dbReference>
<dbReference type="Gene3D" id="2.60.40.740">
    <property type="match status" value="2"/>
</dbReference>
<evidence type="ECO:0000313" key="4">
    <source>
        <dbReference type="EMBL" id="MRJ47698.1"/>
    </source>
</evidence>
<evidence type="ECO:0000259" key="3">
    <source>
        <dbReference type="Pfam" id="PF05738"/>
    </source>
</evidence>
<dbReference type="RefSeq" id="WP_153832762.1">
    <property type="nucleotide sequence ID" value="NZ_WJQT01000012.1"/>
</dbReference>
<evidence type="ECO:0000256" key="2">
    <source>
        <dbReference type="SAM" id="Phobius"/>
    </source>
</evidence>
<evidence type="ECO:0000256" key="1">
    <source>
        <dbReference type="SAM" id="MobiDB-lite"/>
    </source>
</evidence>
<protein>
    <submittedName>
        <fullName evidence="4">Cna B-type domain-containing protein</fullName>
    </submittedName>
</protein>
<keyword evidence="2" id="KW-0472">Membrane</keyword>
<comment type="caution">
    <text evidence="4">The sequence shown here is derived from an EMBL/GenBank/DDBJ whole genome shotgun (WGS) entry which is preliminary data.</text>
</comment>
<accession>A0A844C039</accession>
<name>A0A844C039_9LACT</name>
<feature type="domain" description="CNA-B" evidence="3">
    <location>
        <begin position="1539"/>
        <end position="1590"/>
    </location>
</feature>
<feature type="transmembrane region" description="Helical" evidence="2">
    <location>
        <begin position="1623"/>
        <end position="1641"/>
    </location>
</feature>
<dbReference type="SUPFAM" id="SSF49478">
    <property type="entry name" value="Cna protein B-type domain"/>
    <property type="match status" value="1"/>
</dbReference>
<dbReference type="InterPro" id="IPR008454">
    <property type="entry name" value="Collagen-bd_Cna-like_B-typ_dom"/>
</dbReference>
<proteinExistence type="predicted"/>
<dbReference type="CDD" id="cd00222">
    <property type="entry name" value="CollagenBindB"/>
    <property type="match status" value="1"/>
</dbReference>
<dbReference type="Proteomes" id="UP000440066">
    <property type="component" value="Unassembled WGS sequence"/>
</dbReference>
<dbReference type="InterPro" id="IPR013783">
    <property type="entry name" value="Ig-like_fold"/>
</dbReference>
<dbReference type="SUPFAM" id="SSF49401">
    <property type="entry name" value="Bacterial adhesins"/>
    <property type="match status" value="2"/>
</dbReference>
<keyword evidence="2" id="KW-0812">Transmembrane</keyword>
<dbReference type="InterPro" id="IPR008966">
    <property type="entry name" value="Adhesion_dom_sf"/>
</dbReference>
<feature type="region of interest" description="Disordered" evidence="1">
    <location>
        <begin position="87"/>
        <end position="106"/>
    </location>
</feature>
<dbReference type="EMBL" id="WJQT01000012">
    <property type="protein sequence ID" value="MRJ47698.1"/>
    <property type="molecule type" value="Genomic_DNA"/>
</dbReference>